<dbReference type="InterPro" id="IPR016163">
    <property type="entry name" value="Ald_DH_C"/>
</dbReference>
<dbReference type="InterPro" id="IPR012394">
    <property type="entry name" value="Aldehyde_DH_NAD(P)"/>
</dbReference>
<evidence type="ECO:0000256" key="2">
    <source>
        <dbReference type="ARBA" id="ARBA00023002"/>
    </source>
</evidence>
<feature type="region of interest" description="Disordered" evidence="4">
    <location>
        <begin position="1"/>
        <end position="26"/>
    </location>
</feature>
<evidence type="ECO:0000256" key="3">
    <source>
        <dbReference type="PIRNR" id="PIRNR036492"/>
    </source>
</evidence>
<evidence type="ECO:0000313" key="6">
    <source>
        <dbReference type="EMBL" id="USQ80524.1"/>
    </source>
</evidence>
<reference evidence="6" key="1">
    <citation type="submission" date="2022-06" db="EMBL/GenBank/DDBJ databases">
        <title>Ornithinimicrobium HY1793.</title>
        <authorList>
            <person name="Huang Y."/>
        </authorList>
    </citation>
    <scope>NUCLEOTIDE SEQUENCE</scope>
    <source>
        <strain evidence="6">HY1793</strain>
    </source>
</reference>
<keyword evidence="7" id="KW-1185">Reference proteome</keyword>
<protein>
    <recommendedName>
        <fullName evidence="3">Aldehyde dehydrogenase</fullName>
    </recommendedName>
</protein>
<dbReference type="PANTHER" id="PTHR11699">
    <property type="entry name" value="ALDEHYDE DEHYDROGENASE-RELATED"/>
    <property type="match status" value="1"/>
</dbReference>
<gene>
    <name evidence="6" type="ORF">NF556_02325</name>
</gene>
<comment type="similarity">
    <text evidence="1 3">Belongs to the aldehyde dehydrogenase family.</text>
</comment>
<evidence type="ECO:0000256" key="4">
    <source>
        <dbReference type="SAM" id="MobiDB-lite"/>
    </source>
</evidence>
<keyword evidence="2 3" id="KW-0560">Oxidoreductase</keyword>
<dbReference type="Gene3D" id="3.40.309.10">
    <property type="entry name" value="Aldehyde Dehydrogenase, Chain A, domain 2"/>
    <property type="match status" value="1"/>
</dbReference>
<dbReference type="EMBL" id="CP099489">
    <property type="protein sequence ID" value="USQ80524.1"/>
    <property type="molecule type" value="Genomic_DNA"/>
</dbReference>
<dbReference type="SUPFAM" id="SSF53720">
    <property type="entry name" value="ALDH-like"/>
    <property type="match status" value="1"/>
</dbReference>
<evidence type="ECO:0000256" key="1">
    <source>
        <dbReference type="ARBA" id="ARBA00009986"/>
    </source>
</evidence>
<evidence type="ECO:0000259" key="5">
    <source>
        <dbReference type="Pfam" id="PF00171"/>
    </source>
</evidence>
<dbReference type="InterPro" id="IPR016161">
    <property type="entry name" value="Ald_DH/histidinol_DH"/>
</dbReference>
<name>A0ABY4YVD3_9MICO</name>
<dbReference type="RefSeq" id="WP_252593899.1">
    <property type="nucleotide sequence ID" value="NZ_CP099489.1"/>
</dbReference>
<dbReference type="InterPro" id="IPR016160">
    <property type="entry name" value="Ald_DH_CS_CYS"/>
</dbReference>
<dbReference type="PIRSF" id="PIRSF036492">
    <property type="entry name" value="ALDH"/>
    <property type="match status" value="1"/>
</dbReference>
<dbReference type="InterPro" id="IPR016162">
    <property type="entry name" value="Ald_DH_N"/>
</dbReference>
<accession>A0ABY4YVD3</accession>
<organism evidence="6 7">
    <name type="scientific">Ornithinimicrobium faecis</name>
    <dbReference type="NCBI Taxonomy" id="2934158"/>
    <lineage>
        <taxon>Bacteria</taxon>
        <taxon>Bacillati</taxon>
        <taxon>Actinomycetota</taxon>
        <taxon>Actinomycetes</taxon>
        <taxon>Micrococcales</taxon>
        <taxon>Ornithinimicrobiaceae</taxon>
        <taxon>Ornithinimicrobium</taxon>
    </lineage>
</organism>
<dbReference type="PROSITE" id="PS00070">
    <property type="entry name" value="ALDEHYDE_DEHYDR_CYS"/>
    <property type="match status" value="1"/>
</dbReference>
<proteinExistence type="inferred from homology"/>
<evidence type="ECO:0000313" key="7">
    <source>
        <dbReference type="Proteomes" id="UP001056455"/>
    </source>
</evidence>
<feature type="domain" description="Aldehyde dehydrogenase" evidence="5">
    <location>
        <begin position="34"/>
        <end position="472"/>
    </location>
</feature>
<dbReference type="Pfam" id="PF00171">
    <property type="entry name" value="Aldedh"/>
    <property type="match status" value="1"/>
</dbReference>
<sequence>MTTPYAERPALSHRTGAVGEGGEPSAYRAVDPTELVTRAVGLARETQRWWASIGFAGRRHLLDRWRQELTDGMEDLAAVVREETGKPHGDAMLEIGLAVEHLAWAARKAPKVLGRRRVGSTLLAAHLAATVEYLPQGVIGVIGPWNYPVFTPMGSIGYALAGGNTVVFKPSELTPRTGQWLADSFERAVGSPCLQVVQGEAQVGEALCRSGVDKLGFTGSSATAKKVMATCAETLTPVLIEGGGKDALIVDEDADVEAAAQAAVWGGLSNAGQTCIGVERVLAHTAVYDEVVAAIVRQASAVRAGLDDSADLGPITLPKQVRIIHDQVAEAVADGARAVVGAPASTDGVGPDSALTDPARLLQPVVLVDIPEGARIQTEETFGPVITVERVADMDAAVAAANAVDYGLGGAVFSRRNGPEIARRVRSGMTSVNNVIGFAGLPELPFGGVGGSGFGRIHGADGLREFCYAKSVARQRFTPPVSMTNFQRRARVDGIFASAVTLLHGTRPWQR</sequence>
<dbReference type="Gene3D" id="3.40.605.10">
    <property type="entry name" value="Aldehyde Dehydrogenase, Chain A, domain 1"/>
    <property type="match status" value="1"/>
</dbReference>
<dbReference type="Proteomes" id="UP001056455">
    <property type="component" value="Chromosome"/>
</dbReference>
<dbReference type="InterPro" id="IPR015590">
    <property type="entry name" value="Aldehyde_DH_dom"/>
</dbReference>